<accession>X0VQQ5</accession>
<comment type="caution">
    <text evidence="1">The sequence shown here is derived from an EMBL/GenBank/DDBJ whole genome shotgun (WGS) entry which is preliminary data.</text>
</comment>
<proteinExistence type="predicted"/>
<organism evidence="1">
    <name type="scientific">marine sediment metagenome</name>
    <dbReference type="NCBI Taxonomy" id="412755"/>
    <lineage>
        <taxon>unclassified sequences</taxon>
        <taxon>metagenomes</taxon>
        <taxon>ecological metagenomes</taxon>
    </lineage>
</organism>
<dbReference type="EMBL" id="BARS01022690">
    <property type="protein sequence ID" value="GAG02901.1"/>
    <property type="molecule type" value="Genomic_DNA"/>
</dbReference>
<feature type="non-terminal residue" evidence="1">
    <location>
        <position position="1"/>
    </location>
</feature>
<dbReference type="AlphaFoldDB" id="X0VQQ5"/>
<reference evidence="1" key="1">
    <citation type="journal article" date="2014" name="Front. Microbiol.">
        <title>High frequency of phylogenetically diverse reductive dehalogenase-homologous genes in deep subseafloor sedimentary metagenomes.</title>
        <authorList>
            <person name="Kawai M."/>
            <person name="Futagami T."/>
            <person name="Toyoda A."/>
            <person name="Takaki Y."/>
            <person name="Nishi S."/>
            <person name="Hori S."/>
            <person name="Arai W."/>
            <person name="Tsubouchi T."/>
            <person name="Morono Y."/>
            <person name="Uchiyama I."/>
            <person name="Ito T."/>
            <person name="Fujiyama A."/>
            <person name="Inagaki F."/>
            <person name="Takami H."/>
        </authorList>
    </citation>
    <scope>NUCLEOTIDE SEQUENCE</scope>
    <source>
        <strain evidence="1">Expedition CK06-06</strain>
    </source>
</reference>
<gene>
    <name evidence="1" type="ORF">S01H1_36237</name>
</gene>
<evidence type="ECO:0000313" key="1">
    <source>
        <dbReference type="EMBL" id="GAG02901.1"/>
    </source>
</evidence>
<protein>
    <submittedName>
        <fullName evidence="1">Uncharacterized protein</fullName>
    </submittedName>
</protein>
<sequence length="38" mass="4574">YQIIFANDYFTIYSILDTFFVVCEKNTIIFTKKEGLFK</sequence>
<name>X0VQQ5_9ZZZZ</name>